<dbReference type="GO" id="GO:0055085">
    <property type="term" value="P:transmembrane transport"/>
    <property type="evidence" value="ECO:0007669"/>
    <property type="project" value="InterPro"/>
</dbReference>
<dbReference type="PANTHER" id="PTHR43744:SF2">
    <property type="entry name" value="ARABINOOLIGOSACCHARIDES TRANSPORT SYSTEM PERMEASE PROTEIN ARAQ"/>
    <property type="match status" value="1"/>
</dbReference>
<reference evidence="9 10" key="1">
    <citation type="submission" date="2018-08" db="EMBL/GenBank/DDBJ databases">
        <title>A genome reference for cultivated species of the human gut microbiota.</title>
        <authorList>
            <person name="Zou Y."/>
            <person name="Xue W."/>
            <person name="Luo G."/>
        </authorList>
    </citation>
    <scope>NUCLEOTIDE SEQUENCE [LARGE SCALE GENOMIC DNA]</scope>
    <source>
        <strain evidence="9 10">AF22-12AC</strain>
    </source>
</reference>
<evidence type="ECO:0000313" key="10">
    <source>
        <dbReference type="Proteomes" id="UP000266172"/>
    </source>
</evidence>
<dbReference type="Pfam" id="PF00528">
    <property type="entry name" value="BPD_transp_1"/>
    <property type="match status" value="1"/>
</dbReference>
<dbReference type="RefSeq" id="WP_118096482.1">
    <property type="nucleotide sequence ID" value="NZ_QRVL01000001.1"/>
</dbReference>
<feature type="transmembrane region" description="Helical" evidence="7">
    <location>
        <begin position="105"/>
        <end position="126"/>
    </location>
</feature>
<dbReference type="Gene3D" id="1.10.3720.10">
    <property type="entry name" value="MetI-like"/>
    <property type="match status" value="1"/>
</dbReference>
<dbReference type="PANTHER" id="PTHR43744">
    <property type="entry name" value="ABC TRANSPORTER PERMEASE PROTEIN MG189-RELATED-RELATED"/>
    <property type="match status" value="1"/>
</dbReference>
<feature type="transmembrane region" description="Helical" evidence="7">
    <location>
        <begin position="138"/>
        <end position="155"/>
    </location>
</feature>
<protein>
    <submittedName>
        <fullName evidence="9">Carbohydrate ABC transporter permease</fullName>
    </submittedName>
</protein>
<evidence type="ECO:0000256" key="2">
    <source>
        <dbReference type="ARBA" id="ARBA00022448"/>
    </source>
</evidence>
<keyword evidence="5 7" id="KW-1133">Transmembrane helix</keyword>
<feature type="transmembrane region" description="Helical" evidence="7">
    <location>
        <begin position="12"/>
        <end position="32"/>
    </location>
</feature>
<sequence>MTTGDKIKKSVIYILLVLLAATCLFPFLLMMVNATRDGVEITHSFTLIPSTHLKENWETVFSFFNLFRGMANSLLVAVPATLLTAYFSAMTAYGLAMYRFRGNKLIFTAILVFMMIPGQLSLIGFYNLCTKLKLVNSYIPLIVPAVAAPGTVFFLRQYILSVMPPALVEAARIDGASELYSFHRIALPIMSPGIATMAIMAFIGNWNNYLLPMIILNKNEKFTLPVMMATLKASTDIQRNQGAIYLAVAISVIPILIVFCFCSKYIISSISAGSVKE</sequence>
<comment type="caution">
    <text evidence="9">The sequence shown here is derived from an EMBL/GenBank/DDBJ whole genome shotgun (WGS) entry which is preliminary data.</text>
</comment>
<dbReference type="AlphaFoldDB" id="A0A395VA59"/>
<name>A0A395VA59_9FIRM</name>
<gene>
    <name evidence="9" type="ORF">DWX93_02140</name>
</gene>
<keyword evidence="6 7" id="KW-0472">Membrane</keyword>
<evidence type="ECO:0000259" key="8">
    <source>
        <dbReference type="PROSITE" id="PS50928"/>
    </source>
</evidence>
<keyword evidence="3" id="KW-1003">Cell membrane</keyword>
<feature type="domain" description="ABC transmembrane type-1" evidence="8">
    <location>
        <begin position="70"/>
        <end position="262"/>
    </location>
</feature>
<dbReference type="SUPFAM" id="SSF161098">
    <property type="entry name" value="MetI-like"/>
    <property type="match status" value="1"/>
</dbReference>
<organism evidence="9 10">
    <name type="scientific">Roseburia hominis</name>
    <dbReference type="NCBI Taxonomy" id="301301"/>
    <lineage>
        <taxon>Bacteria</taxon>
        <taxon>Bacillati</taxon>
        <taxon>Bacillota</taxon>
        <taxon>Clostridia</taxon>
        <taxon>Lachnospirales</taxon>
        <taxon>Lachnospiraceae</taxon>
        <taxon>Roseburia</taxon>
    </lineage>
</organism>
<evidence type="ECO:0000256" key="3">
    <source>
        <dbReference type="ARBA" id="ARBA00022475"/>
    </source>
</evidence>
<dbReference type="InterPro" id="IPR035906">
    <property type="entry name" value="MetI-like_sf"/>
</dbReference>
<proteinExistence type="inferred from homology"/>
<evidence type="ECO:0000256" key="6">
    <source>
        <dbReference type="ARBA" id="ARBA00023136"/>
    </source>
</evidence>
<feature type="transmembrane region" description="Helical" evidence="7">
    <location>
        <begin position="74"/>
        <end position="98"/>
    </location>
</feature>
<feature type="transmembrane region" description="Helical" evidence="7">
    <location>
        <begin position="185"/>
        <end position="203"/>
    </location>
</feature>
<dbReference type="InterPro" id="IPR000515">
    <property type="entry name" value="MetI-like"/>
</dbReference>
<evidence type="ECO:0000256" key="5">
    <source>
        <dbReference type="ARBA" id="ARBA00022989"/>
    </source>
</evidence>
<comment type="similarity">
    <text evidence="7">Belongs to the binding-protein-dependent transport system permease family.</text>
</comment>
<dbReference type="GO" id="GO:0005886">
    <property type="term" value="C:plasma membrane"/>
    <property type="evidence" value="ECO:0007669"/>
    <property type="project" value="UniProtKB-SubCell"/>
</dbReference>
<keyword evidence="2 7" id="KW-0813">Transport</keyword>
<evidence type="ECO:0000313" key="9">
    <source>
        <dbReference type="EMBL" id="RGS42157.1"/>
    </source>
</evidence>
<dbReference type="Proteomes" id="UP000266172">
    <property type="component" value="Unassembled WGS sequence"/>
</dbReference>
<feature type="transmembrane region" description="Helical" evidence="7">
    <location>
        <begin position="243"/>
        <end position="267"/>
    </location>
</feature>
<dbReference type="CDD" id="cd06261">
    <property type="entry name" value="TM_PBP2"/>
    <property type="match status" value="1"/>
</dbReference>
<evidence type="ECO:0000256" key="1">
    <source>
        <dbReference type="ARBA" id="ARBA00004651"/>
    </source>
</evidence>
<dbReference type="EMBL" id="QRVL01000001">
    <property type="protein sequence ID" value="RGS42157.1"/>
    <property type="molecule type" value="Genomic_DNA"/>
</dbReference>
<evidence type="ECO:0000256" key="7">
    <source>
        <dbReference type="RuleBase" id="RU363032"/>
    </source>
</evidence>
<comment type="subcellular location">
    <subcellularLocation>
        <location evidence="1 7">Cell membrane</location>
        <topology evidence="1 7">Multi-pass membrane protein</topology>
    </subcellularLocation>
</comment>
<keyword evidence="4 7" id="KW-0812">Transmembrane</keyword>
<dbReference type="PROSITE" id="PS50928">
    <property type="entry name" value="ABC_TM1"/>
    <property type="match status" value="1"/>
</dbReference>
<evidence type="ECO:0000256" key="4">
    <source>
        <dbReference type="ARBA" id="ARBA00022692"/>
    </source>
</evidence>
<accession>A0A395VA59</accession>